<feature type="domain" description="SMP-30/Gluconolactonase/LRE-like region" evidence="4">
    <location>
        <begin position="19"/>
        <end position="273"/>
    </location>
</feature>
<keyword evidence="3" id="KW-0862">Zinc</keyword>
<dbReference type="Proteomes" id="UP000244896">
    <property type="component" value="Chromosome"/>
</dbReference>
<reference evidence="5 6" key="1">
    <citation type="journal article" date="2018" name="Syst. Appl. Microbiol.">
        <title>Ereboglobus luteus gen. nov. sp. nov. from cockroach guts, and new insights into the oxygen relationship of the genera Opitutus and Didymococcus (Verrucomicrobia: Opitutaceae).</title>
        <authorList>
            <person name="Tegtmeier D."/>
            <person name="Belitz A."/>
            <person name="Radek R."/>
            <person name="Heimerl T."/>
            <person name="Brune A."/>
        </authorList>
    </citation>
    <scope>NUCLEOTIDE SEQUENCE [LARGE SCALE GENOMIC DNA]</scope>
    <source>
        <strain evidence="5 6">Ho45</strain>
    </source>
</reference>
<feature type="binding site" evidence="3">
    <location>
        <position position="109"/>
    </location>
    <ligand>
        <name>substrate</name>
    </ligand>
</feature>
<feature type="active site" description="Proton donor/acceptor" evidence="2">
    <location>
        <position position="213"/>
    </location>
</feature>
<dbReference type="InterPro" id="IPR013658">
    <property type="entry name" value="SGL"/>
</dbReference>
<dbReference type="GO" id="GO:0019853">
    <property type="term" value="P:L-ascorbic acid biosynthetic process"/>
    <property type="evidence" value="ECO:0007669"/>
    <property type="project" value="TreeGrafter"/>
</dbReference>
<protein>
    <recommendedName>
        <fullName evidence="4">SMP-30/Gluconolactonase/LRE-like region domain-containing protein</fullName>
    </recommendedName>
</protein>
<evidence type="ECO:0000256" key="2">
    <source>
        <dbReference type="PIRSR" id="PIRSR605511-1"/>
    </source>
</evidence>
<sequence>MSANNTQAAKLVLDIRAELGEGPIWDARTNALLWVDIEGRRVCRFDPAANGGRGENREWPVGSMPGTVAPTERGDLLVALNEGVARFDMADGRVEMLCAPDGFDPSVTRFNDGKCDPRGRFVAGTTSLQGKRGASALYVVEATGANGSAPVMRQILGGVSISNGLAWSADGRSFYYIDTPTREVAVFDYDLDRGELGARRVAFRVPDALGYPDGMTIDAEGMLWVCLWGGAAVTRWNPANGELLAKHEVPALHVTSCAFGGPDLATLYITTARVDTAADVLAKYPQRGGIFSLQPGVRGGRAFEFSG</sequence>
<comment type="cofactor">
    <cofactor evidence="3">
        <name>Zn(2+)</name>
        <dbReference type="ChEBI" id="CHEBI:29105"/>
    </cofactor>
    <text evidence="3">Binds 1 divalent metal cation per subunit.</text>
</comment>
<dbReference type="SUPFAM" id="SSF63829">
    <property type="entry name" value="Calcium-dependent phosphotriesterase"/>
    <property type="match status" value="1"/>
</dbReference>
<dbReference type="PRINTS" id="PR01790">
    <property type="entry name" value="SMP30FAMILY"/>
</dbReference>
<comment type="similarity">
    <text evidence="1">Belongs to the SMP-30/CGR1 family.</text>
</comment>
<dbReference type="Pfam" id="PF08450">
    <property type="entry name" value="SGL"/>
    <property type="match status" value="1"/>
</dbReference>
<accession>A0A2U8E4A1</accession>
<feature type="binding site" evidence="3">
    <location>
        <position position="21"/>
    </location>
    <ligand>
        <name>a divalent metal cation</name>
        <dbReference type="ChEBI" id="CHEBI:60240"/>
    </ligand>
</feature>
<proteinExistence type="inferred from homology"/>
<keyword evidence="3" id="KW-0479">Metal-binding</keyword>
<dbReference type="PANTHER" id="PTHR10907">
    <property type="entry name" value="REGUCALCIN"/>
    <property type="match status" value="1"/>
</dbReference>
<gene>
    <name evidence="5" type="ORF">CKA38_11180</name>
</gene>
<keyword evidence="6" id="KW-1185">Reference proteome</keyword>
<dbReference type="InterPro" id="IPR005511">
    <property type="entry name" value="SMP-30"/>
</dbReference>
<evidence type="ECO:0000313" key="5">
    <source>
        <dbReference type="EMBL" id="AWI09739.1"/>
    </source>
</evidence>
<organism evidence="5 6">
    <name type="scientific">Ereboglobus luteus</name>
    <dbReference type="NCBI Taxonomy" id="1796921"/>
    <lineage>
        <taxon>Bacteria</taxon>
        <taxon>Pseudomonadati</taxon>
        <taxon>Verrucomicrobiota</taxon>
        <taxon>Opitutia</taxon>
        <taxon>Opitutales</taxon>
        <taxon>Opitutaceae</taxon>
        <taxon>Ereboglobus</taxon>
    </lineage>
</organism>
<name>A0A2U8E4A1_9BACT</name>
<evidence type="ECO:0000313" key="6">
    <source>
        <dbReference type="Proteomes" id="UP000244896"/>
    </source>
</evidence>
<evidence type="ECO:0000256" key="1">
    <source>
        <dbReference type="ARBA" id="ARBA00008853"/>
    </source>
</evidence>
<evidence type="ECO:0000256" key="3">
    <source>
        <dbReference type="PIRSR" id="PIRSR605511-2"/>
    </source>
</evidence>
<feature type="binding site" evidence="3">
    <location>
        <position position="163"/>
    </location>
    <ligand>
        <name>a divalent metal cation</name>
        <dbReference type="ChEBI" id="CHEBI:60240"/>
    </ligand>
</feature>
<dbReference type="RefSeq" id="WP_108825553.1">
    <property type="nucleotide sequence ID" value="NZ_CP023004.1"/>
</dbReference>
<evidence type="ECO:0000259" key="4">
    <source>
        <dbReference type="Pfam" id="PF08450"/>
    </source>
</evidence>
<feature type="binding site" evidence="3">
    <location>
        <position position="213"/>
    </location>
    <ligand>
        <name>a divalent metal cation</name>
        <dbReference type="ChEBI" id="CHEBI:60240"/>
    </ligand>
</feature>
<dbReference type="EMBL" id="CP023004">
    <property type="protein sequence ID" value="AWI09739.1"/>
    <property type="molecule type" value="Genomic_DNA"/>
</dbReference>
<dbReference type="OrthoDB" id="2633250at2"/>
<dbReference type="PANTHER" id="PTHR10907:SF47">
    <property type="entry name" value="REGUCALCIN"/>
    <property type="match status" value="1"/>
</dbReference>
<dbReference type="GO" id="GO:0004341">
    <property type="term" value="F:gluconolactonase activity"/>
    <property type="evidence" value="ECO:0007669"/>
    <property type="project" value="TreeGrafter"/>
</dbReference>
<feature type="binding site" evidence="3">
    <location>
        <position position="111"/>
    </location>
    <ligand>
        <name>substrate</name>
    </ligand>
</feature>
<dbReference type="KEGG" id="elut:CKA38_11180"/>
<dbReference type="AlphaFoldDB" id="A0A2U8E4A1"/>
<dbReference type="GO" id="GO:0005509">
    <property type="term" value="F:calcium ion binding"/>
    <property type="evidence" value="ECO:0007669"/>
    <property type="project" value="TreeGrafter"/>
</dbReference>
<dbReference type="Gene3D" id="2.120.10.30">
    <property type="entry name" value="TolB, C-terminal domain"/>
    <property type="match status" value="1"/>
</dbReference>
<dbReference type="InterPro" id="IPR011042">
    <property type="entry name" value="6-blade_b-propeller_TolB-like"/>
</dbReference>